<dbReference type="Proteomes" id="UP000823561">
    <property type="component" value="Chromosome 20"/>
</dbReference>
<comment type="caution">
    <text evidence="1">The sequence shown here is derived from an EMBL/GenBank/DDBJ whole genome shotgun (WGS) entry which is preliminary data.</text>
</comment>
<organism evidence="1 2">
    <name type="scientific">Alosa alosa</name>
    <name type="common">allis shad</name>
    <dbReference type="NCBI Taxonomy" id="278164"/>
    <lineage>
        <taxon>Eukaryota</taxon>
        <taxon>Metazoa</taxon>
        <taxon>Chordata</taxon>
        <taxon>Craniata</taxon>
        <taxon>Vertebrata</taxon>
        <taxon>Euteleostomi</taxon>
        <taxon>Actinopterygii</taxon>
        <taxon>Neopterygii</taxon>
        <taxon>Teleostei</taxon>
        <taxon>Clupei</taxon>
        <taxon>Clupeiformes</taxon>
        <taxon>Clupeoidei</taxon>
        <taxon>Clupeidae</taxon>
        <taxon>Alosa</taxon>
    </lineage>
</organism>
<protein>
    <submittedName>
        <fullName evidence="1">Uncharacterized protein</fullName>
    </submittedName>
</protein>
<accession>A0AAV6FRA0</accession>
<sequence>PFVWCPRSGSADRASTEGGGCVGRWVLLDLRRRGGVGVTERWPRALPESVLIHEREEEREREREREADVLCVNLFRNATPDFLSLPHRSPCSIIALMPAFNFSVPSLSLSLSLLILSLPLPIAPVLFL</sequence>
<feature type="non-terminal residue" evidence="1">
    <location>
        <position position="1"/>
    </location>
</feature>
<dbReference type="AlphaFoldDB" id="A0AAV6FRA0"/>
<name>A0AAV6FRA0_9TELE</name>
<proteinExistence type="predicted"/>
<gene>
    <name evidence="1" type="ORF">AALO_G00260490</name>
</gene>
<keyword evidence="2" id="KW-1185">Reference proteome</keyword>
<evidence type="ECO:0000313" key="2">
    <source>
        <dbReference type="Proteomes" id="UP000823561"/>
    </source>
</evidence>
<evidence type="ECO:0000313" key="1">
    <source>
        <dbReference type="EMBL" id="KAG5265014.1"/>
    </source>
</evidence>
<reference evidence="1" key="1">
    <citation type="submission" date="2020-10" db="EMBL/GenBank/DDBJ databases">
        <title>Chromosome-scale genome assembly of the Allis shad, Alosa alosa.</title>
        <authorList>
            <person name="Margot Z."/>
            <person name="Christophe K."/>
            <person name="Cabau C."/>
            <person name="Louis A."/>
            <person name="Berthelot C."/>
            <person name="Parey E."/>
            <person name="Roest Crollius H."/>
            <person name="Montfort J."/>
            <person name="Robinson-Rechavi M."/>
            <person name="Bucao C."/>
            <person name="Bouchez O."/>
            <person name="Gislard M."/>
            <person name="Lluch J."/>
            <person name="Milhes M."/>
            <person name="Lampietro C."/>
            <person name="Lopez Roques C."/>
            <person name="Donnadieu C."/>
            <person name="Braasch I."/>
            <person name="Desvignes T."/>
            <person name="Postlethwait J."/>
            <person name="Bobe J."/>
            <person name="Guiguen Y."/>
        </authorList>
    </citation>
    <scope>NUCLEOTIDE SEQUENCE</scope>
    <source>
        <strain evidence="1">M-15738</strain>
        <tissue evidence="1">Blood</tissue>
    </source>
</reference>
<dbReference type="EMBL" id="JADWDJ010000020">
    <property type="protein sequence ID" value="KAG5265014.1"/>
    <property type="molecule type" value="Genomic_DNA"/>
</dbReference>